<protein>
    <submittedName>
        <fullName evidence="1">Uncharacterized protein</fullName>
    </submittedName>
</protein>
<name>A0ACC2E980_DIPCM</name>
<reference evidence="2" key="1">
    <citation type="journal article" date="2024" name="Proc. Natl. Acad. Sci. U.S.A.">
        <title>Extraordinary preservation of gene collinearity over three hundred million years revealed in homosporous lycophytes.</title>
        <authorList>
            <person name="Li C."/>
            <person name="Wickell D."/>
            <person name="Kuo L.Y."/>
            <person name="Chen X."/>
            <person name="Nie B."/>
            <person name="Liao X."/>
            <person name="Peng D."/>
            <person name="Ji J."/>
            <person name="Jenkins J."/>
            <person name="Williams M."/>
            <person name="Shu S."/>
            <person name="Plott C."/>
            <person name="Barry K."/>
            <person name="Rajasekar S."/>
            <person name="Grimwood J."/>
            <person name="Han X."/>
            <person name="Sun S."/>
            <person name="Hou Z."/>
            <person name="He W."/>
            <person name="Dai G."/>
            <person name="Sun C."/>
            <person name="Schmutz J."/>
            <person name="Leebens-Mack J.H."/>
            <person name="Li F.W."/>
            <person name="Wang L."/>
        </authorList>
    </citation>
    <scope>NUCLEOTIDE SEQUENCE [LARGE SCALE GENOMIC DNA]</scope>
    <source>
        <strain evidence="2">cv. PW_Plant_1</strain>
    </source>
</reference>
<keyword evidence="2" id="KW-1185">Reference proteome</keyword>
<dbReference type="Proteomes" id="UP001162992">
    <property type="component" value="Chromosome 3"/>
</dbReference>
<evidence type="ECO:0000313" key="1">
    <source>
        <dbReference type="EMBL" id="KAJ7563031.1"/>
    </source>
</evidence>
<comment type="caution">
    <text evidence="1">The sequence shown here is derived from an EMBL/GenBank/DDBJ whole genome shotgun (WGS) entry which is preliminary data.</text>
</comment>
<proteinExistence type="predicted"/>
<gene>
    <name evidence="1" type="ORF">O6H91_03G093800</name>
</gene>
<sequence length="117" mass="12627">MASLRYIVQLHTDVPRAARFYAHGLGLAVTVCTLRWAELASGPSKIALMEAPSDFKAESNNSSFLSFSVADMDGTISRLLSMGAELDGQIRYETHGKVAAVRCLDGHLLGLYEPGNV</sequence>
<accession>A0ACC2E980</accession>
<evidence type="ECO:0000313" key="2">
    <source>
        <dbReference type="Proteomes" id="UP001162992"/>
    </source>
</evidence>
<dbReference type="EMBL" id="CM055094">
    <property type="protein sequence ID" value="KAJ7563031.1"/>
    <property type="molecule type" value="Genomic_DNA"/>
</dbReference>
<organism evidence="1 2">
    <name type="scientific">Diphasiastrum complanatum</name>
    <name type="common">Issler's clubmoss</name>
    <name type="synonym">Lycopodium complanatum</name>
    <dbReference type="NCBI Taxonomy" id="34168"/>
    <lineage>
        <taxon>Eukaryota</taxon>
        <taxon>Viridiplantae</taxon>
        <taxon>Streptophyta</taxon>
        <taxon>Embryophyta</taxon>
        <taxon>Tracheophyta</taxon>
        <taxon>Lycopodiopsida</taxon>
        <taxon>Lycopodiales</taxon>
        <taxon>Lycopodiaceae</taxon>
        <taxon>Lycopodioideae</taxon>
        <taxon>Diphasiastrum</taxon>
    </lineage>
</organism>